<dbReference type="GO" id="GO:0016020">
    <property type="term" value="C:membrane"/>
    <property type="evidence" value="ECO:0007669"/>
    <property type="project" value="UniProtKB-SubCell"/>
</dbReference>
<keyword evidence="2 5" id="KW-0812">Transmembrane</keyword>
<feature type="transmembrane region" description="Helical" evidence="5">
    <location>
        <begin position="39"/>
        <end position="62"/>
    </location>
</feature>
<evidence type="ECO:0000313" key="8">
    <source>
        <dbReference type="Proteomes" id="UP001432027"/>
    </source>
</evidence>
<feature type="transmembrane region" description="Helical" evidence="5">
    <location>
        <begin position="90"/>
        <end position="108"/>
    </location>
</feature>
<evidence type="ECO:0000259" key="6">
    <source>
        <dbReference type="PROSITE" id="PS50262"/>
    </source>
</evidence>
<dbReference type="PANTHER" id="PTHR23360">
    <property type="entry name" value="G-PROTEIN COUPLED RECEPTORS FAMILY 1 PROFILE DOMAIN-CONTAINING PROTEIN-RELATED"/>
    <property type="match status" value="1"/>
</dbReference>
<reference evidence="7" key="1">
    <citation type="submission" date="2023-10" db="EMBL/GenBank/DDBJ databases">
        <title>Genome assembly of Pristionchus species.</title>
        <authorList>
            <person name="Yoshida K."/>
            <person name="Sommer R.J."/>
        </authorList>
    </citation>
    <scope>NUCLEOTIDE SEQUENCE</scope>
    <source>
        <strain evidence="7">RS0144</strain>
    </source>
</reference>
<comment type="caution">
    <text evidence="7">The sequence shown here is derived from an EMBL/GenBank/DDBJ whole genome shotgun (WGS) entry which is preliminary data.</text>
</comment>
<gene>
    <name evidence="7" type="ORF">PENTCL1PPCAC_17054</name>
</gene>
<dbReference type="Pfam" id="PF10320">
    <property type="entry name" value="7TM_GPCR_Srsx"/>
    <property type="match status" value="1"/>
</dbReference>
<keyword evidence="8" id="KW-1185">Reference proteome</keyword>
<feature type="non-terminal residue" evidence="7">
    <location>
        <position position="279"/>
    </location>
</feature>
<evidence type="ECO:0000313" key="7">
    <source>
        <dbReference type="EMBL" id="GMS94879.1"/>
    </source>
</evidence>
<keyword evidence="3 5" id="KW-1133">Transmembrane helix</keyword>
<comment type="subcellular location">
    <subcellularLocation>
        <location evidence="1">Membrane</location>
    </subcellularLocation>
</comment>
<evidence type="ECO:0000256" key="3">
    <source>
        <dbReference type="ARBA" id="ARBA00022989"/>
    </source>
</evidence>
<dbReference type="PROSITE" id="PS50262">
    <property type="entry name" value="G_PROTEIN_RECEP_F1_2"/>
    <property type="match status" value="1"/>
</dbReference>
<feature type="domain" description="G-protein coupled receptors family 1 profile" evidence="6">
    <location>
        <begin position="19"/>
        <end position="258"/>
    </location>
</feature>
<feature type="transmembrane region" description="Helical" evidence="5">
    <location>
        <begin position="117"/>
        <end position="139"/>
    </location>
</feature>
<dbReference type="InterPro" id="IPR000276">
    <property type="entry name" value="GPCR_Rhodpsn"/>
</dbReference>
<sequence>DDRIVSVFIFSFAIVGLYGNACFILTIIRHKELRTARTLLLVTMCAMHIMVLINFLTSRLIYLQTIQITRQDCFLIYSIPPGNYATSHQLVLYFILVFGIIISLLWPIRYNTIRRGFYVALAQIPCFIFGAGLIIAHLLSPVEEGIVTNQCLFADVFQSSVSNFRIQFSMYLNFLILLLYLVVLTLLCKHQSTRHQKQAVRSVMVLAPVFICTQFVIFTMGYISYFFPEHIANATRAFHKKYSITYALPSYSLTYYVHFCISKEYRKALITTGFCGFLY</sequence>
<feature type="transmembrane region" description="Helical" evidence="5">
    <location>
        <begin position="6"/>
        <end position="27"/>
    </location>
</feature>
<organism evidence="7 8">
    <name type="scientific">Pristionchus entomophagus</name>
    <dbReference type="NCBI Taxonomy" id="358040"/>
    <lineage>
        <taxon>Eukaryota</taxon>
        <taxon>Metazoa</taxon>
        <taxon>Ecdysozoa</taxon>
        <taxon>Nematoda</taxon>
        <taxon>Chromadorea</taxon>
        <taxon>Rhabditida</taxon>
        <taxon>Rhabditina</taxon>
        <taxon>Diplogasteromorpha</taxon>
        <taxon>Diplogasteroidea</taxon>
        <taxon>Neodiplogasteridae</taxon>
        <taxon>Pristionchus</taxon>
    </lineage>
</organism>
<dbReference type="AlphaFoldDB" id="A0AAV5TKN7"/>
<proteinExistence type="predicted"/>
<dbReference type="Gene3D" id="1.20.1070.10">
    <property type="entry name" value="Rhodopsin 7-helix transmembrane proteins"/>
    <property type="match status" value="1"/>
</dbReference>
<feature type="transmembrane region" description="Helical" evidence="5">
    <location>
        <begin position="168"/>
        <end position="187"/>
    </location>
</feature>
<name>A0AAV5TKN7_9BILA</name>
<evidence type="ECO:0000256" key="1">
    <source>
        <dbReference type="ARBA" id="ARBA00004370"/>
    </source>
</evidence>
<feature type="transmembrane region" description="Helical" evidence="5">
    <location>
        <begin position="243"/>
        <end position="261"/>
    </location>
</feature>
<dbReference type="InterPro" id="IPR017452">
    <property type="entry name" value="GPCR_Rhodpsn_7TM"/>
</dbReference>
<feature type="non-terminal residue" evidence="7">
    <location>
        <position position="1"/>
    </location>
</feature>
<dbReference type="PANTHER" id="PTHR23360:SF37">
    <property type="entry name" value="G-PROTEIN COUPLED RECEPTORS FAMILY 1 PROFILE DOMAIN-CONTAINING PROTEIN"/>
    <property type="match status" value="1"/>
</dbReference>
<dbReference type="GO" id="GO:0004930">
    <property type="term" value="F:G protein-coupled receptor activity"/>
    <property type="evidence" value="ECO:0007669"/>
    <property type="project" value="InterPro"/>
</dbReference>
<dbReference type="InterPro" id="IPR047130">
    <property type="entry name" value="7TM_GPCR_Srsx_nematod"/>
</dbReference>
<dbReference type="EMBL" id="BTSX01000004">
    <property type="protein sequence ID" value="GMS94879.1"/>
    <property type="molecule type" value="Genomic_DNA"/>
</dbReference>
<protein>
    <recommendedName>
        <fullName evidence="6">G-protein coupled receptors family 1 profile domain-containing protein</fullName>
    </recommendedName>
</protein>
<accession>A0AAV5TKN7</accession>
<dbReference type="Proteomes" id="UP001432027">
    <property type="component" value="Unassembled WGS sequence"/>
</dbReference>
<evidence type="ECO:0000256" key="5">
    <source>
        <dbReference type="SAM" id="Phobius"/>
    </source>
</evidence>
<dbReference type="InterPro" id="IPR019424">
    <property type="entry name" value="7TM_GPCR_Srsx"/>
</dbReference>
<evidence type="ECO:0000256" key="2">
    <source>
        <dbReference type="ARBA" id="ARBA00022692"/>
    </source>
</evidence>
<keyword evidence="4 5" id="KW-0472">Membrane</keyword>
<dbReference type="SMART" id="SM01381">
    <property type="entry name" value="7TM_GPCR_Srsx"/>
    <property type="match status" value="1"/>
</dbReference>
<feature type="transmembrane region" description="Helical" evidence="5">
    <location>
        <begin position="199"/>
        <end position="223"/>
    </location>
</feature>
<evidence type="ECO:0000256" key="4">
    <source>
        <dbReference type="ARBA" id="ARBA00023136"/>
    </source>
</evidence>
<dbReference type="SUPFAM" id="SSF81321">
    <property type="entry name" value="Family A G protein-coupled receptor-like"/>
    <property type="match status" value="1"/>
</dbReference>